<dbReference type="OrthoDB" id="3078158at2"/>
<dbReference type="AlphaFoldDB" id="A0A2P6MJV1"/>
<feature type="transmembrane region" description="Helical" evidence="6">
    <location>
        <begin position="381"/>
        <end position="404"/>
    </location>
</feature>
<comment type="subcellular location">
    <subcellularLocation>
        <location evidence="1">Cell membrane</location>
        <topology evidence="1">Multi-pass membrane protein</topology>
    </subcellularLocation>
</comment>
<evidence type="ECO:0000313" key="8">
    <source>
        <dbReference type="EMBL" id="PRO66557.1"/>
    </source>
</evidence>
<feature type="transmembrane region" description="Helical" evidence="6">
    <location>
        <begin position="212"/>
        <end position="230"/>
    </location>
</feature>
<accession>A0A2P6MJV1</accession>
<evidence type="ECO:0000256" key="5">
    <source>
        <dbReference type="ARBA" id="ARBA00023136"/>
    </source>
</evidence>
<dbReference type="Gene3D" id="3.40.1710.10">
    <property type="entry name" value="abc type-2 transporter like domain"/>
    <property type="match status" value="1"/>
</dbReference>
<reference evidence="8 9" key="1">
    <citation type="submission" date="2018-03" db="EMBL/GenBank/DDBJ databases">
        <title>Bacillus urumqiensis sp. nov., a moderately haloalkaliphilic bacterium isolated from a salt lake.</title>
        <authorList>
            <person name="Zhao B."/>
            <person name="Liao Z."/>
        </authorList>
    </citation>
    <scope>NUCLEOTIDE SEQUENCE [LARGE SCALE GENOMIC DNA]</scope>
    <source>
        <strain evidence="8 9">BZ-SZ-XJ18</strain>
    </source>
</reference>
<feature type="transmembrane region" description="Helical" evidence="6">
    <location>
        <begin position="326"/>
        <end position="348"/>
    </location>
</feature>
<dbReference type="GO" id="GO:0140359">
    <property type="term" value="F:ABC-type transporter activity"/>
    <property type="evidence" value="ECO:0007669"/>
    <property type="project" value="InterPro"/>
</dbReference>
<feature type="domain" description="ABC-2 type transporter transmembrane" evidence="7">
    <location>
        <begin position="19"/>
        <end position="402"/>
    </location>
</feature>
<dbReference type="RefSeq" id="WP_105958193.1">
    <property type="nucleotide sequence ID" value="NZ_PVNS01000003.1"/>
</dbReference>
<feature type="transmembrane region" description="Helical" evidence="6">
    <location>
        <begin position="260"/>
        <end position="285"/>
    </location>
</feature>
<evidence type="ECO:0000256" key="4">
    <source>
        <dbReference type="ARBA" id="ARBA00022989"/>
    </source>
</evidence>
<feature type="transmembrane region" description="Helical" evidence="6">
    <location>
        <begin position="291"/>
        <end position="314"/>
    </location>
</feature>
<dbReference type="InterPro" id="IPR013525">
    <property type="entry name" value="ABC2_TM"/>
</dbReference>
<dbReference type="PANTHER" id="PTHR30294:SF29">
    <property type="entry name" value="MULTIDRUG ABC TRANSPORTER PERMEASE YBHS-RELATED"/>
    <property type="match status" value="1"/>
</dbReference>
<dbReference type="Proteomes" id="UP000243650">
    <property type="component" value="Unassembled WGS sequence"/>
</dbReference>
<organism evidence="8 9">
    <name type="scientific">Alkalicoccus urumqiensis</name>
    <name type="common">Bacillus urumqiensis</name>
    <dbReference type="NCBI Taxonomy" id="1548213"/>
    <lineage>
        <taxon>Bacteria</taxon>
        <taxon>Bacillati</taxon>
        <taxon>Bacillota</taxon>
        <taxon>Bacilli</taxon>
        <taxon>Bacillales</taxon>
        <taxon>Bacillaceae</taxon>
        <taxon>Alkalicoccus</taxon>
    </lineage>
</organism>
<proteinExistence type="predicted"/>
<evidence type="ECO:0000256" key="3">
    <source>
        <dbReference type="ARBA" id="ARBA00022692"/>
    </source>
</evidence>
<name>A0A2P6MJV1_ALKUR</name>
<keyword evidence="5 6" id="KW-0472">Membrane</keyword>
<sequence>MWTFIKKDMLIYIRDRSELLLILGMPILLIAILGFALGGVFGGNTEAVDVQAALVDLDDRSLPDGLEELPEAQEAALRDAAEEIDPAGAFHTFLENDDVRDVLTVTEMDADEAEEALQSGEVDAVLTLPEAFTENVLEHLLLDEGDGAAVELTLREEGSVYAGIAGDLIHGFTERFTLEAAAAQEGGAPPGEEPELGGQVTAAFEPVSSIEYYAVGMAVMFCLYVAGTTASKAHVEKQQHVYSRILLAGRPSVMYLGGKLVSGWILSGVQLLLLFAAAAVLFQAFDAWTVRFWLGTLLVTAALSFAVGALGSLITAITIRSQTETAATVFAGGIVTLAAFVGGSFFAVDQMGIVPLIGQWTPNGAAMTAYLQWSQGFSVSYLLPAVCKLIGMGLVFFTAAVLLFPSREGGSR</sequence>
<evidence type="ECO:0000256" key="6">
    <source>
        <dbReference type="SAM" id="Phobius"/>
    </source>
</evidence>
<evidence type="ECO:0000256" key="1">
    <source>
        <dbReference type="ARBA" id="ARBA00004651"/>
    </source>
</evidence>
<dbReference type="EMBL" id="PVNS01000003">
    <property type="protein sequence ID" value="PRO66557.1"/>
    <property type="molecule type" value="Genomic_DNA"/>
</dbReference>
<gene>
    <name evidence="8" type="ORF">C6I21_04225</name>
</gene>
<dbReference type="InterPro" id="IPR051449">
    <property type="entry name" value="ABC-2_transporter_component"/>
</dbReference>
<comment type="caution">
    <text evidence="8">The sequence shown here is derived from an EMBL/GenBank/DDBJ whole genome shotgun (WGS) entry which is preliminary data.</text>
</comment>
<keyword evidence="3 6" id="KW-0812">Transmembrane</keyword>
<evidence type="ECO:0000256" key="2">
    <source>
        <dbReference type="ARBA" id="ARBA00022475"/>
    </source>
</evidence>
<dbReference type="PANTHER" id="PTHR30294">
    <property type="entry name" value="MEMBRANE COMPONENT OF ABC TRANSPORTER YHHJ-RELATED"/>
    <property type="match status" value="1"/>
</dbReference>
<keyword evidence="9" id="KW-1185">Reference proteome</keyword>
<dbReference type="Pfam" id="PF12698">
    <property type="entry name" value="ABC2_membrane_3"/>
    <property type="match status" value="1"/>
</dbReference>
<evidence type="ECO:0000259" key="7">
    <source>
        <dbReference type="Pfam" id="PF12698"/>
    </source>
</evidence>
<evidence type="ECO:0000313" key="9">
    <source>
        <dbReference type="Proteomes" id="UP000243650"/>
    </source>
</evidence>
<keyword evidence="2" id="KW-1003">Cell membrane</keyword>
<feature type="transmembrane region" description="Helical" evidence="6">
    <location>
        <begin position="20"/>
        <end position="41"/>
    </location>
</feature>
<protein>
    <submittedName>
        <fullName evidence="8">ABC transporter permease</fullName>
    </submittedName>
</protein>
<keyword evidence="4 6" id="KW-1133">Transmembrane helix</keyword>
<dbReference type="GO" id="GO:0005886">
    <property type="term" value="C:plasma membrane"/>
    <property type="evidence" value="ECO:0007669"/>
    <property type="project" value="UniProtKB-SubCell"/>
</dbReference>